<keyword evidence="8" id="KW-1185">Reference proteome</keyword>
<gene>
    <name evidence="7" type="ORF">CU098_000393</name>
</gene>
<dbReference type="GO" id="GO:0003677">
    <property type="term" value="F:DNA binding"/>
    <property type="evidence" value="ECO:0007669"/>
    <property type="project" value="UniProtKB-KW"/>
</dbReference>
<dbReference type="PANTHER" id="PTHR46910">
    <property type="entry name" value="TRANSCRIPTION FACTOR PDR1"/>
    <property type="match status" value="1"/>
</dbReference>
<evidence type="ECO:0000256" key="4">
    <source>
        <dbReference type="ARBA" id="ARBA00023242"/>
    </source>
</evidence>
<dbReference type="EMBL" id="PJQM01007529">
    <property type="protein sequence ID" value="RCH78056.1"/>
    <property type="molecule type" value="Genomic_DNA"/>
</dbReference>
<name>A0A367IK98_RHIST</name>
<evidence type="ECO:0000259" key="6">
    <source>
        <dbReference type="SMART" id="SM00906"/>
    </source>
</evidence>
<dbReference type="PANTHER" id="PTHR46910:SF3">
    <property type="entry name" value="HALOTOLERANCE PROTEIN 9-RELATED"/>
    <property type="match status" value="1"/>
</dbReference>
<feature type="non-terminal residue" evidence="7">
    <location>
        <position position="363"/>
    </location>
</feature>
<dbReference type="GO" id="GO:0003700">
    <property type="term" value="F:DNA-binding transcription factor activity"/>
    <property type="evidence" value="ECO:0007669"/>
    <property type="project" value="InterPro"/>
</dbReference>
<dbReference type="Pfam" id="PF04082">
    <property type="entry name" value="Fungal_trans"/>
    <property type="match status" value="1"/>
</dbReference>
<keyword evidence="2" id="KW-0479">Metal-binding</keyword>
<organism evidence="7 8">
    <name type="scientific">Rhizopus stolonifer</name>
    <name type="common">Rhizopus nigricans</name>
    <dbReference type="NCBI Taxonomy" id="4846"/>
    <lineage>
        <taxon>Eukaryota</taxon>
        <taxon>Fungi</taxon>
        <taxon>Fungi incertae sedis</taxon>
        <taxon>Mucoromycota</taxon>
        <taxon>Mucoromycotina</taxon>
        <taxon>Mucoromycetes</taxon>
        <taxon>Mucorales</taxon>
        <taxon>Mucorineae</taxon>
        <taxon>Rhizopodaceae</taxon>
        <taxon>Rhizopus</taxon>
    </lineage>
</organism>
<dbReference type="CDD" id="cd12148">
    <property type="entry name" value="fungal_TF_MHR"/>
    <property type="match status" value="1"/>
</dbReference>
<comment type="caution">
    <text evidence="7">The sequence shown here is derived from an EMBL/GenBank/DDBJ whole genome shotgun (WGS) entry which is preliminary data.</text>
</comment>
<dbReference type="SMART" id="SM00906">
    <property type="entry name" value="Fungal_trans"/>
    <property type="match status" value="1"/>
</dbReference>
<dbReference type="AlphaFoldDB" id="A0A367IK98"/>
<dbReference type="InterPro" id="IPR007219">
    <property type="entry name" value="XnlR_reg_dom"/>
</dbReference>
<evidence type="ECO:0000313" key="7">
    <source>
        <dbReference type="EMBL" id="RCH78056.1"/>
    </source>
</evidence>
<feature type="compositionally biased region" description="Polar residues" evidence="5">
    <location>
        <begin position="277"/>
        <end position="300"/>
    </location>
</feature>
<evidence type="ECO:0000256" key="5">
    <source>
        <dbReference type="SAM" id="MobiDB-lite"/>
    </source>
</evidence>
<protein>
    <recommendedName>
        <fullName evidence="6">Xylanolytic transcriptional activator regulatory domain-containing protein</fullName>
    </recommendedName>
</protein>
<feature type="region of interest" description="Disordered" evidence="5">
    <location>
        <begin position="276"/>
        <end position="300"/>
    </location>
</feature>
<accession>A0A367IK98</accession>
<dbReference type="GO" id="GO:0008270">
    <property type="term" value="F:zinc ion binding"/>
    <property type="evidence" value="ECO:0007669"/>
    <property type="project" value="InterPro"/>
</dbReference>
<evidence type="ECO:0000256" key="1">
    <source>
        <dbReference type="ARBA" id="ARBA00004123"/>
    </source>
</evidence>
<dbReference type="GO" id="GO:0006351">
    <property type="term" value="P:DNA-templated transcription"/>
    <property type="evidence" value="ECO:0007669"/>
    <property type="project" value="InterPro"/>
</dbReference>
<comment type="subcellular location">
    <subcellularLocation>
        <location evidence="1">Nucleus</location>
    </subcellularLocation>
</comment>
<dbReference type="OrthoDB" id="1924787at2759"/>
<keyword evidence="4" id="KW-0539">Nucleus</keyword>
<dbReference type="Proteomes" id="UP000253551">
    <property type="component" value="Unassembled WGS sequence"/>
</dbReference>
<keyword evidence="3" id="KW-0238">DNA-binding</keyword>
<evidence type="ECO:0000313" key="8">
    <source>
        <dbReference type="Proteomes" id="UP000253551"/>
    </source>
</evidence>
<evidence type="ECO:0000256" key="3">
    <source>
        <dbReference type="ARBA" id="ARBA00023125"/>
    </source>
</evidence>
<sequence length="363" mass="40193">AQELGLHRTMEKLPLTKEMIESRKRLWYCVYITDRWNCACMGRPLAISDADCDIELPDVEEGGKDYSVFVNFIKLSGILGEILSRICSPKAKARGHKSIHMYHTVQSIHAMLNDWSADLPPHLRIDPETTVASKITCIDKAGPLMMCYHVVLILLHRTFLVSNKDEILPELFSMATESCAASAKSIIDIARILSPTTIAHFGWNFAGYAVFQASLIHLYNSTNPNPELANLSRDYIQISVEECIKPLINNISNAQKNILNILQAIMDLTGVNKEGSRPSNFVSRSHSTNNDPYSTLKPGQSSAMSMHTIVSNWESNVNTSSAGNSIPLSESDMFAPNNASTAAWQSLFASTAAPFIGDDDNWQ</sequence>
<dbReference type="InterPro" id="IPR050987">
    <property type="entry name" value="AtrR-like"/>
</dbReference>
<dbReference type="GO" id="GO:0005634">
    <property type="term" value="C:nucleus"/>
    <property type="evidence" value="ECO:0007669"/>
    <property type="project" value="UniProtKB-SubCell"/>
</dbReference>
<proteinExistence type="predicted"/>
<feature type="domain" description="Xylanolytic transcriptional activator regulatory" evidence="6">
    <location>
        <begin position="1"/>
        <end position="63"/>
    </location>
</feature>
<feature type="non-terminal residue" evidence="7">
    <location>
        <position position="1"/>
    </location>
</feature>
<reference evidence="7 8" key="1">
    <citation type="journal article" date="2018" name="G3 (Bethesda)">
        <title>Phylogenetic and Phylogenomic Definition of Rhizopus Species.</title>
        <authorList>
            <person name="Gryganskyi A.P."/>
            <person name="Golan J."/>
            <person name="Dolatabadi S."/>
            <person name="Mondo S."/>
            <person name="Robb S."/>
            <person name="Idnurm A."/>
            <person name="Muszewska A."/>
            <person name="Steczkiewicz K."/>
            <person name="Masonjones S."/>
            <person name="Liao H.L."/>
            <person name="Gajdeczka M.T."/>
            <person name="Anike F."/>
            <person name="Vuek A."/>
            <person name="Anishchenko I.M."/>
            <person name="Voigt K."/>
            <person name="de Hoog G.S."/>
            <person name="Smith M.E."/>
            <person name="Heitman J."/>
            <person name="Vilgalys R."/>
            <person name="Stajich J.E."/>
        </authorList>
    </citation>
    <scope>NUCLEOTIDE SEQUENCE [LARGE SCALE GENOMIC DNA]</scope>
    <source>
        <strain evidence="7 8">LSU 92-RS-03</strain>
    </source>
</reference>
<evidence type="ECO:0000256" key="2">
    <source>
        <dbReference type="ARBA" id="ARBA00022723"/>
    </source>
</evidence>